<gene>
    <name evidence="1" type="ORF">NFG58_03080</name>
</gene>
<dbReference type="EMBL" id="CP098827">
    <property type="protein sequence ID" value="XBO71715.1"/>
    <property type="molecule type" value="Genomic_DNA"/>
</dbReference>
<dbReference type="AlphaFoldDB" id="A0AAU7KJP4"/>
<dbReference type="RefSeq" id="WP_348827579.1">
    <property type="nucleotide sequence ID" value="NZ_CP098827.1"/>
</dbReference>
<evidence type="ECO:0000313" key="1">
    <source>
        <dbReference type="EMBL" id="XBO71715.1"/>
    </source>
</evidence>
<proteinExistence type="predicted"/>
<organism evidence="1">
    <name type="scientific">Halomonas sp. RT37</name>
    <dbReference type="NCBI Taxonomy" id="2950872"/>
    <lineage>
        <taxon>Bacteria</taxon>
        <taxon>Pseudomonadati</taxon>
        <taxon>Pseudomonadota</taxon>
        <taxon>Gammaproteobacteria</taxon>
        <taxon>Oceanospirillales</taxon>
        <taxon>Halomonadaceae</taxon>
        <taxon>Halomonas</taxon>
    </lineage>
</organism>
<sequence>MKTSRHDLKLSDPLHDYLQHPSTRHAVDALLAHELEHLAVGMQWDELINHCNTLILAHQIRNDYLEVLLKASKRIWKPLIKGTIWRELSIGELAPEQQPSPQNVWTQGLFRCFINRDNGQPLTTLLSWHQGEGLVAAFSIEPRDIHDIPPGWEIDGQDSRYWRTQPGLAEYHHSSLLDISSLAGLAEAAITALSQAEIEPS</sequence>
<reference evidence="1" key="1">
    <citation type="submission" date="2022-06" db="EMBL/GenBank/DDBJ databases">
        <title>A novel DMS-producing enzyme.</title>
        <authorList>
            <person name="Zhang Y."/>
        </authorList>
    </citation>
    <scope>NUCLEOTIDE SEQUENCE</scope>
    <source>
        <strain evidence="1">RT37</strain>
    </source>
</reference>
<accession>A0AAU7KJP4</accession>
<protein>
    <submittedName>
        <fullName evidence="1">Uncharacterized protein</fullName>
    </submittedName>
</protein>
<name>A0AAU7KJP4_9GAMM</name>